<proteinExistence type="predicted"/>
<dbReference type="Proteomes" id="UP000484015">
    <property type="component" value="Unassembled WGS sequence"/>
</dbReference>
<gene>
    <name evidence="1" type="ORF">GM668_20965</name>
</gene>
<comment type="caution">
    <text evidence="1">The sequence shown here is derived from an EMBL/GenBank/DDBJ whole genome shotgun (WGS) entry which is preliminary data.</text>
</comment>
<accession>A0A6L6Q4V1</accession>
<reference evidence="1 2" key="1">
    <citation type="submission" date="2019-11" db="EMBL/GenBank/DDBJ databases">
        <title>Type strains purchased from KCTC, JCM and DSMZ.</title>
        <authorList>
            <person name="Lu H."/>
        </authorList>
    </citation>
    <scope>NUCLEOTIDE SEQUENCE [LARGE SCALE GENOMIC DNA]</scope>
    <source>
        <strain evidence="1 2">KCTC 42409</strain>
    </source>
</reference>
<dbReference type="AlphaFoldDB" id="A0A6L6Q4V1"/>
<protein>
    <submittedName>
        <fullName evidence="1">Uncharacterized protein</fullName>
    </submittedName>
</protein>
<sequence>MNSIFSASVFDATVIVDGHELFKGQGAATGWAEKLSRELEVPVSVRKIRTGWALCGTVDGEECVWGVYGQRLKRLDIDAGSAA</sequence>
<dbReference type="OrthoDB" id="8757397at2"/>
<evidence type="ECO:0000313" key="2">
    <source>
        <dbReference type="Proteomes" id="UP000484015"/>
    </source>
</evidence>
<keyword evidence="2" id="KW-1185">Reference proteome</keyword>
<organism evidence="1 2">
    <name type="scientific">Pseudoduganella ginsengisoli</name>
    <dbReference type="NCBI Taxonomy" id="1462440"/>
    <lineage>
        <taxon>Bacteria</taxon>
        <taxon>Pseudomonadati</taxon>
        <taxon>Pseudomonadota</taxon>
        <taxon>Betaproteobacteria</taxon>
        <taxon>Burkholderiales</taxon>
        <taxon>Oxalobacteraceae</taxon>
        <taxon>Telluria group</taxon>
        <taxon>Pseudoduganella</taxon>
    </lineage>
</organism>
<name>A0A6L6Q4V1_9BURK</name>
<evidence type="ECO:0000313" key="1">
    <source>
        <dbReference type="EMBL" id="MTW04546.1"/>
    </source>
</evidence>
<dbReference type="EMBL" id="WNLA01000016">
    <property type="protein sequence ID" value="MTW04546.1"/>
    <property type="molecule type" value="Genomic_DNA"/>
</dbReference>